<feature type="region of interest" description="Disordered" evidence="1">
    <location>
        <begin position="1"/>
        <end position="98"/>
    </location>
</feature>
<organism evidence="2 3">
    <name type="scientific">Gossypium stocksii</name>
    <dbReference type="NCBI Taxonomy" id="47602"/>
    <lineage>
        <taxon>Eukaryota</taxon>
        <taxon>Viridiplantae</taxon>
        <taxon>Streptophyta</taxon>
        <taxon>Embryophyta</taxon>
        <taxon>Tracheophyta</taxon>
        <taxon>Spermatophyta</taxon>
        <taxon>Magnoliopsida</taxon>
        <taxon>eudicotyledons</taxon>
        <taxon>Gunneridae</taxon>
        <taxon>Pentapetalae</taxon>
        <taxon>rosids</taxon>
        <taxon>malvids</taxon>
        <taxon>Malvales</taxon>
        <taxon>Malvaceae</taxon>
        <taxon>Malvoideae</taxon>
        <taxon>Gossypium</taxon>
    </lineage>
</organism>
<evidence type="ECO:0000313" key="3">
    <source>
        <dbReference type="Proteomes" id="UP000828251"/>
    </source>
</evidence>
<evidence type="ECO:0000313" key="2">
    <source>
        <dbReference type="EMBL" id="KAH1098004.1"/>
    </source>
</evidence>
<evidence type="ECO:0000256" key="1">
    <source>
        <dbReference type="SAM" id="MobiDB-lite"/>
    </source>
</evidence>
<accession>A0A9D3VXA0</accession>
<comment type="caution">
    <text evidence="2">The sequence shown here is derived from an EMBL/GenBank/DDBJ whole genome shotgun (WGS) entry which is preliminary data.</text>
</comment>
<reference evidence="2 3" key="1">
    <citation type="journal article" date="2021" name="Plant Biotechnol. J.">
        <title>Multi-omics assisted identification of the key and species-specific regulatory components of drought-tolerant mechanisms in Gossypium stocksii.</title>
        <authorList>
            <person name="Yu D."/>
            <person name="Ke L."/>
            <person name="Zhang D."/>
            <person name="Wu Y."/>
            <person name="Sun Y."/>
            <person name="Mei J."/>
            <person name="Sun J."/>
            <person name="Sun Y."/>
        </authorList>
    </citation>
    <scope>NUCLEOTIDE SEQUENCE [LARGE SCALE GENOMIC DNA]</scope>
    <source>
        <strain evidence="3">cv. E1</strain>
        <tissue evidence="2">Leaf</tissue>
    </source>
</reference>
<sequence>MASRKRKRGFVSNDKELLSDENEGDEDEVEAEADELGPTPRTANEEKKQKGPKGDEEKMESMNIDSDQERKEVNHVPTPTKPTTAPKSTTPISKQDRKINQLIDNLTKLDDNDEEEVPINMLKRKQHYKCAAQKSTHPY</sequence>
<feature type="compositionally biased region" description="Acidic residues" evidence="1">
    <location>
        <begin position="19"/>
        <end position="35"/>
    </location>
</feature>
<feature type="compositionally biased region" description="Low complexity" evidence="1">
    <location>
        <begin position="77"/>
        <end position="91"/>
    </location>
</feature>
<protein>
    <submittedName>
        <fullName evidence="2">Uncharacterized protein</fullName>
    </submittedName>
</protein>
<dbReference type="AlphaFoldDB" id="A0A9D3VXA0"/>
<name>A0A9D3VXA0_9ROSI</name>
<keyword evidence="3" id="KW-1185">Reference proteome</keyword>
<dbReference type="EMBL" id="JAIQCV010000005">
    <property type="protein sequence ID" value="KAH1098004.1"/>
    <property type="molecule type" value="Genomic_DNA"/>
</dbReference>
<gene>
    <name evidence="2" type="ORF">J1N35_014925</name>
</gene>
<dbReference type="Proteomes" id="UP000828251">
    <property type="component" value="Unassembled WGS sequence"/>
</dbReference>
<proteinExistence type="predicted"/>
<feature type="compositionally biased region" description="Basic and acidic residues" evidence="1">
    <location>
        <begin position="43"/>
        <end position="60"/>
    </location>
</feature>